<gene>
    <name evidence="2" type="ORF">CMEL01_13451</name>
</gene>
<evidence type="ECO:0000313" key="3">
    <source>
        <dbReference type="Proteomes" id="UP001239795"/>
    </source>
</evidence>
<keyword evidence="3" id="KW-1185">Reference proteome</keyword>
<name>A0AAI9UU08_9PEZI</name>
<comment type="caution">
    <text evidence="2">The sequence shown here is derived from an EMBL/GenBank/DDBJ whole genome shotgun (WGS) entry which is preliminary data.</text>
</comment>
<sequence length="66" mass="7287">MQCPPAVRPSRPSRHPTEFLTASLLPTTPELHLPPPQTRGPHAPEGLAASVLVCRRPLRYNATREL</sequence>
<dbReference type="EMBL" id="MLGG01000007">
    <property type="protein sequence ID" value="KAK1463382.1"/>
    <property type="molecule type" value="Genomic_DNA"/>
</dbReference>
<organism evidence="2 3">
    <name type="scientific">Colletotrichum melonis</name>
    <dbReference type="NCBI Taxonomy" id="1209925"/>
    <lineage>
        <taxon>Eukaryota</taxon>
        <taxon>Fungi</taxon>
        <taxon>Dikarya</taxon>
        <taxon>Ascomycota</taxon>
        <taxon>Pezizomycotina</taxon>
        <taxon>Sordariomycetes</taxon>
        <taxon>Hypocreomycetidae</taxon>
        <taxon>Glomerellales</taxon>
        <taxon>Glomerellaceae</taxon>
        <taxon>Colletotrichum</taxon>
        <taxon>Colletotrichum acutatum species complex</taxon>
    </lineage>
</organism>
<evidence type="ECO:0000313" key="2">
    <source>
        <dbReference type="EMBL" id="KAK1463382.1"/>
    </source>
</evidence>
<evidence type="ECO:0000256" key="1">
    <source>
        <dbReference type="SAM" id="MobiDB-lite"/>
    </source>
</evidence>
<accession>A0AAI9UU08</accession>
<reference evidence="2 3" key="1">
    <citation type="submission" date="2016-10" db="EMBL/GenBank/DDBJ databases">
        <title>The genome sequence of Colletotrichum fioriniae PJ7.</title>
        <authorList>
            <person name="Baroncelli R."/>
        </authorList>
    </citation>
    <scope>NUCLEOTIDE SEQUENCE [LARGE SCALE GENOMIC DNA]</scope>
    <source>
        <strain evidence="2">Col 31</strain>
    </source>
</reference>
<protein>
    <submittedName>
        <fullName evidence="2">Uncharacterized protein</fullName>
    </submittedName>
</protein>
<feature type="region of interest" description="Disordered" evidence="1">
    <location>
        <begin position="23"/>
        <end position="45"/>
    </location>
</feature>
<dbReference type="Proteomes" id="UP001239795">
    <property type="component" value="Unassembled WGS sequence"/>
</dbReference>
<dbReference type="AlphaFoldDB" id="A0AAI9UU08"/>
<proteinExistence type="predicted"/>